<dbReference type="Proteomes" id="UP000013117">
    <property type="component" value="Unassembled WGS sequence"/>
</dbReference>
<reference evidence="3 4" key="1">
    <citation type="submission" date="2013-02" db="EMBL/GenBank/DDBJ databases">
        <title>The Genome Sequence of Acinetobacter gerneri CIP 107464.</title>
        <authorList>
            <consortium name="The Broad Institute Genome Sequencing Platform"/>
            <consortium name="The Broad Institute Genome Sequencing Center for Infectious Disease"/>
            <person name="Cerqueira G."/>
            <person name="Feldgarden M."/>
            <person name="Courvalin P."/>
            <person name="Perichon B."/>
            <person name="Grillot-Courvalin C."/>
            <person name="Clermont D."/>
            <person name="Rocha E."/>
            <person name="Yoon E.-J."/>
            <person name="Nemec A."/>
            <person name="Walker B."/>
            <person name="Young S.K."/>
            <person name="Zeng Q."/>
            <person name="Gargeya S."/>
            <person name="Fitzgerald M."/>
            <person name="Haas B."/>
            <person name="Abouelleil A."/>
            <person name="Alvarado L."/>
            <person name="Arachchi H.M."/>
            <person name="Berlin A.M."/>
            <person name="Chapman S.B."/>
            <person name="Dewar J."/>
            <person name="Goldberg J."/>
            <person name="Griggs A."/>
            <person name="Gujja S."/>
            <person name="Hansen M."/>
            <person name="Howarth C."/>
            <person name="Imamovic A."/>
            <person name="Larimer J."/>
            <person name="McCowan C."/>
            <person name="Murphy C."/>
            <person name="Neiman D."/>
            <person name="Pearson M."/>
            <person name="Priest M."/>
            <person name="Roberts A."/>
            <person name="Saif S."/>
            <person name="Shea T."/>
            <person name="Sisk P."/>
            <person name="Sykes S."/>
            <person name="Wortman J."/>
            <person name="Nusbaum C."/>
            <person name="Birren B."/>
        </authorList>
    </citation>
    <scope>NUCLEOTIDE SEQUENCE [LARGE SCALE GENOMIC DNA]</scope>
    <source>
        <strain evidence="3 4">CIP 107464</strain>
    </source>
</reference>
<dbReference type="RefSeq" id="WP_004867324.1">
    <property type="nucleotide sequence ID" value="NZ_KB849545.1"/>
</dbReference>
<protein>
    <submittedName>
        <fullName evidence="3">Uncharacterized protein</fullName>
    </submittedName>
</protein>
<accession>N8ZKR5</accession>
<keyword evidence="4" id="KW-1185">Reference proteome</keyword>
<evidence type="ECO:0000313" key="3">
    <source>
        <dbReference type="EMBL" id="ENV32055.1"/>
    </source>
</evidence>
<dbReference type="EMBL" id="APPN01000080">
    <property type="protein sequence ID" value="ENV32055.1"/>
    <property type="molecule type" value="Genomic_DNA"/>
</dbReference>
<keyword evidence="2" id="KW-0472">Membrane</keyword>
<feature type="transmembrane region" description="Helical" evidence="2">
    <location>
        <begin position="331"/>
        <end position="349"/>
    </location>
</feature>
<sequence length="375" mass="44407">MKNNYWQFILGLQHNAQRYFENQIALYEIQYDWSSDSNQLFMIRDFETNELIYDSVGQFIVDMRGQQTQHCKLIPFHLLFPNFTTHFKQFNFESTNYPLAVFLEKNESFALVNIQNEIVRELKTSWDPREFSGFTSTQTSDKFYLFTLIKLDQKQQQVLEQFIKPQNWKEIYKNIKTKYIESRFNFKQDTSFTLVNNLVSNDGYDSNFLKNPKNETNLAFSLINKLISLQDMIDTEKYMSRECRYSFSTIIDRHYDEICLFQNQLNDELSTLISHTANNYENAYVDLDFNSIPPPPSNTHALDLSQNENNNEKDDNHDSEKTTSFLESTTYLILFIIISLGLLYGVFWLVSNYAFAKFTFFAILCIIVLSVWARK</sequence>
<organism evidence="3 4">
    <name type="scientific">Acinetobacter gerneri DSM 14967 = CIP 107464 = MTCC 9824</name>
    <dbReference type="NCBI Taxonomy" id="1120926"/>
    <lineage>
        <taxon>Bacteria</taxon>
        <taxon>Pseudomonadati</taxon>
        <taxon>Pseudomonadota</taxon>
        <taxon>Gammaproteobacteria</taxon>
        <taxon>Moraxellales</taxon>
        <taxon>Moraxellaceae</taxon>
        <taxon>Acinetobacter</taxon>
    </lineage>
</organism>
<dbReference type="eggNOG" id="ENOG5031EQG">
    <property type="taxonomic scope" value="Bacteria"/>
</dbReference>
<keyword evidence="2" id="KW-1133">Transmembrane helix</keyword>
<feature type="region of interest" description="Disordered" evidence="1">
    <location>
        <begin position="300"/>
        <end position="320"/>
    </location>
</feature>
<evidence type="ECO:0000256" key="1">
    <source>
        <dbReference type="SAM" id="MobiDB-lite"/>
    </source>
</evidence>
<gene>
    <name evidence="3" type="ORF">F960_03440</name>
</gene>
<keyword evidence="2" id="KW-0812">Transmembrane</keyword>
<comment type="caution">
    <text evidence="3">The sequence shown here is derived from an EMBL/GenBank/DDBJ whole genome shotgun (WGS) entry which is preliminary data.</text>
</comment>
<dbReference type="AlphaFoldDB" id="N8ZKR5"/>
<dbReference type="HOGENOM" id="CLU_736994_0_0_6"/>
<feature type="transmembrane region" description="Helical" evidence="2">
    <location>
        <begin position="355"/>
        <end position="373"/>
    </location>
</feature>
<evidence type="ECO:0000256" key="2">
    <source>
        <dbReference type="SAM" id="Phobius"/>
    </source>
</evidence>
<evidence type="ECO:0000313" key="4">
    <source>
        <dbReference type="Proteomes" id="UP000013117"/>
    </source>
</evidence>
<dbReference type="OrthoDB" id="6674324at2"/>
<proteinExistence type="predicted"/>
<name>N8ZKR5_9GAMM</name>
<feature type="compositionally biased region" description="Basic and acidic residues" evidence="1">
    <location>
        <begin position="310"/>
        <end position="320"/>
    </location>
</feature>
<dbReference type="PATRIC" id="fig|1120926.3.peg.3332"/>
<dbReference type="GeneID" id="84210706"/>